<dbReference type="EMBL" id="CAEZVQ010000164">
    <property type="protein sequence ID" value="CAB4641803.1"/>
    <property type="molecule type" value="Genomic_DNA"/>
</dbReference>
<sequence>MNLDPLADSGIDLTTLLLCDFANIREGMLNIISGGITRIGVTNGFPTGIDATVAMSVYVHPHRVGQVHSGRLIMRYPDTIEEIARIEFQFEGDAELNPGEGLNFHFALPLQTIAAPRPGQIDISVTIDDSPAGLVSFWMQDAPQ</sequence>
<name>A0A6J6JE49_9ZZZZ</name>
<evidence type="ECO:0000313" key="2">
    <source>
        <dbReference type="EMBL" id="CAB4641803.1"/>
    </source>
</evidence>
<dbReference type="AlphaFoldDB" id="A0A6J6JE49"/>
<protein>
    <submittedName>
        <fullName evidence="1">Unannotated protein</fullName>
    </submittedName>
</protein>
<reference evidence="1" key="1">
    <citation type="submission" date="2020-05" db="EMBL/GenBank/DDBJ databases">
        <authorList>
            <person name="Chiriac C."/>
            <person name="Salcher M."/>
            <person name="Ghai R."/>
            <person name="Kavagutti S V."/>
        </authorList>
    </citation>
    <scope>NUCLEOTIDE SEQUENCE</scope>
</reference>
<dbReference type="Pfam" id="PF22091">
    <property type="entry name" value="DUF6941"/>
    <property type="match status" value="1"/>
</dbReference>
<dbReference type="EMBL" id="CAEZVQ010000060">
    <property type="protein sequence ID" value="CAB4635210.1"/>
    <property type="molecule type" value="Genomic_DNA"/>
</dbReference>
<accession>A0A6J6JE49</accession>
<proteinExistence type="predicted"/>
<gene>
    <name evidence="1" type="ORF">UFOPK2086_00586</name>
    <name evidence="2" type="ORF">UFOPK2086_01056</name>
</gene>
<organism evidence="1">
    <name type="scientific">freshwater metagenome</name>
    <dbReference type="NCBI Taxonomy" id="449393"/>
    <lineage>
        <taxon>unclassified sequences</taxon>
        <taxon>metagenomes</taxon>
        <taxon>ecological metagenomes</taxon>
    </lineage>
</organism>
<evidence type="ECO:0000313" key="1">
    <source>
        <dbReference type="EMBL" id="CAB4635210.1"/>
    </source>
</evidence>
<dbReference type="InterPro" id="IPR054221">
    <property type="entry name" value="DUF6941"/>
</dbReference>